<dbReference type="EMBL" id="ASSP01000010">
    <property type="protein sequence ID" value="EOS13048.1"/>
    <property type="molecule type" value="Genomic_DNA"/>
</dbReference>
<comment type="caution">
    <text evidence="1">The sequence shown here is derived from an EMBL/GenBank/DDBJ whole genome shotgun (WGS) entry which is preliminary data.</text>
</comment>
<protein>
    <recommendedName>
        <fullName evidence="3">SGNH/GDSL hydrolase family protein</fullName>
    </recommendedName>
</protein>
<dbReference type="AlphaFoldDB" id="R9I8N4"/>
<dbReference type="PATRIC" id="fig|1235788.3.peg.1835"/>
<evidence type="ECO:0008006" key="3">
    <source>
        <dbReference type="Google" id="ProtNLM"/>
    </source>
</evidence>
<dbReference type="STRING" id="1235788.C802_01793"/>
<proteinExistence type="predicted"/>
<gene>
    <name evidence="1" type="ORF">C802_01793</name>
</gene>
<dbReference type="GeneID" id="82154436"/>
<accession>R9I8N4</accession>
<organism evidence="1 2">
    <name type="scientific">Phocaeicola sartorii</name>
    <dbReference type="NCBI Taxonomy" id="671267"/>
    <lineage>
        <taxon>Bacteria</taxon>
        <taxon>Pseudomonadati</taxon>
        <taxon>Bacteroidota</taxon>
        <taxon>Bacteroidia</taxon>
        <taxon>Bacteroidales</taxon>
        <taxon>Bacteroidaceae</taxon>
        <taxon>Phocaeicola</taxon>
    </lineage>
</organism>
<dbReference type="Proteomes" id="UP000014200">
    <property type="component" value="Unassembled WGS sequence"/>
</dbReference>
<sequence length="317" mass="37896">MVLVCSILLLVVVTGLFFNAMYKHTNAYCNQFIDIDKFKYLSTQSDQSIDVVVLGSNAPKFAFDFSEIKYLTCENWAVGPETFEYDFILFRKFAHKLKFGATVVWPICPGNFFFYKFLNQSNLTKYYRILSQDEFPEYSKKQYIKEYKYPLFYHPKCIKYLIKDIPQDLRMNLYKNLLDVEGVKKDAKWWIYNCWNSEFDIDIENMQPLSERNRRAVEENVRIVREMAQYCKDNGFRLLTIYLPLTKELGNFFSSMYVESQMTAYVKLATENYNVDLVDYMRDERFQSSDYYINSFFMNRKGAMIFTKTFVEENIIN</sequence>
<keyword evidence="2" id="KW-1185">Reference proteome</keyword>
<evidence type="ECO:0000313" key="2">
    <source>
        <dbReference type="Proteomes" id="UP000014200"/>
    </source>
</evidence>
<name>R9I8N4_9BACT</name>
<reference evidence="1 2" key="1">
    <citation type="submission" date="2013-04" db="EMBL/GenBank/DDBJ databases">
        <title>The Genome Sequence of Bacteroides massiliensis dnLKV3.</title>
        <authorList>
            <consortium name="The Broad Institute Genomics Platform"/>
            <consortium name="The Broad Institute Genome Sequencing Center for Infectious Disease"/>
            <person name="Earl A."/>
            <person name="Xavier R."/>
            <person name="Kuhn K."/>
            <person name="Stappenbeck T."/>
            <person name="Walker B."/>
            <person name="Young S."/>
            <person name="Zeng Q."/>
            <person name="Gargeya S."/>
            <person name="Fitzgerald M."/>
            <person name="Haas B."/>
            <person name="Abouelleil A."/>
            <person name="Allen A.W."/>
            <person name="Alvarado L."/>
            <person name="Arachchi H.M."/>
            <person name="Berlin A.M."/>
            <person name="Chapman S.B."/>
            <person name="Gainer-Dewar J."/>
            <person name="Goldberg J."/>
            <person name="Griggs A."/>
            <person name="Gujja S."/>
            <person name="Hansen M."/>
            <person name="Howarth C."/>
            <person name="Imamovic A."/>
            <person name="Ireland A."/>
            <person name="Larimer J."/>
            <person name="McCowan C."/>
            <person name="Murphy C."/>
            <person name="Pearson M."/>
            <person name="Poon T.W."/>
            <person name="Priest M."/>
            <person name="Roberts A."/>
            <person name="Saif S."/>
            <person name="Shea T."/>
            <person name="Sisk P."/>
            <person name="Sykes S."/>
            <person name="Wortman J."/>
            <person name="Nusbaum C."/>
            <person name="Birren B."/>
        </authorList>
    </citation>
    <scope>NUCLEOTIDE SEQUENCE [LARGE SCALE GENOMIC DNA]</scope>
    <source>
        <strain evidence="2">dnLKV3</strain>
    </source>
</reference>
<dbReference type="HOGENOM" id="CLU_075575_0_0_10"/>
<evidence type="ECO:0000313" key="1">
    <source>
        <dbReference type="EMBL" id="EOS13048.1"/>
    </source>
</evidence>
<dbReference type="RefSeq" id="WP_016276189.1">
    <property type="nucleotide sequence ID" value="NZ_JABVZU010000003.1"/>
</dbReference>